<dbReference type="Proteomes" id="UP001143307">
    <property type="component" value="Unassembled WGS sequence"/>
</dbReference>
<dbReference type="SUPFAM" id="SSF53448">
    <property type="entry name" value="Nucleotide-diphospho-sugar transferases"/>
    <property type="match status" value="1"/>
</dbReference>
<evidence type="ECO:0000259" key="1">
    <source>
        <dbReference type="Pfam" id="PF00535"/>
    </source>
</evidence>
<reference evidence="2" key="1">
    <citation type="submission" date="2019-02" db="EMBL/GenBank/DDBJ databases">
        <authorList>
            <person name="Li S.-H."/>
        </authorList>
    </citation>
    <scope>NUCLEOTIDE SEQUENCE</scope>
    <source>
        <strain evidence="2">IMCC8485</strain>
    </source>
</reference>
<dbReference type="Pfam" id="PF00535">
    <property type="entry name" value="Glycos_transf_2"/>
    <property type="match status" value="1"/>
</dbReference>
<dbReference type="InterPro" id="IPR001173">
    <property type="entry name" value="Glyco_trans_2-like"/>
</dbReference>
<proteinExistence type="predicted"/>
<dbReference type="InterPro" id="IPR029044">
    <property type="entry name" value="Nucleotide-diphossugar_trans"/>
</dbReference>
<accession>A0ABT3SZG7</accession>
<dbReference type="PANTHER" id="PTHR43179">
    <property type="entry name" value="RHAMNOSYLTRANSFERASE WBBL"/>
    <property type="match status" value="1"/>
</dbReference>
<evidence type="ECO:0000313" key="2">
    <source>
        <dbReference type="EMBL" id="MCX2974717.1"/>
    </source>
</evidence>
<dbReference type="Gene3D" id="3.90.550.10">
    <property type="entry name" value="Spore Coat Polysaccharide Biosynthesis Protein SpsA, Chain A"/>
    <property type="match status" value="1"/>
</dbReference>
<comment type="caution">
    <text evidence="2">The sequence shown here is derived from an EMBL/GenBank/DDBJ whole genome shotgun (WGS) entry which is preliminary data.</text>
</comment>
<keyword evidence="3" id="KW-1185">Reference proteome</keyword>
<feature type="domain" description="Glycosyltransferase 2-like" evidence="1">
    <location>
        <begin position="49"/>
        <end position="174"/>
    </location>
</feature>
<gene>
    <name evidence="2" type="ORF">EYC87_14075</name>
</gene>
<name>A0ABT3SZG7_9GAMM</name>
<protein>
    <submittedName>
        <fullName evidence="2">Glycosyltransferase</fullName>
    </submittedName>
</protein>
<dbReference type="PANTHER" id="PTHR43179:SF7">
    <property type="entry name" value="RHAMNOSYLTRANSFERASE WBBL"/>
    <property type="match status" value="1"/>
</dbReference>
<dbReference type="CDD" id="cd00761">
    <property type="entry name" value="Glyco_tranf_GTA_type"/>
    <property type="match status" value="1"/>
</dbReference>
<evidence type="ECO:0000313" key="3">
    <source>
        <dbReference type="Proteomes" id="UP001143307"/>
    </source>
</evidence>
<organism evidence="2 3">
    <name type="scientific">Candidatus Seongchinamella marina</name>
    <dbReference type="NCBI Taxonomy" id="2518990"/>
    <lineage>
        <taxon>Bacteria</taxon>
        <taxon>Pseudomonadati</taxon>
        <taxon>Pseudomonadota</taxon>
        <taxon>Gammaproteobacteria</taxon>
        <taxon>Cellvibrionales</taxon>
        <taxon>Halieaceae</taxon>
        <taxon>Seongchinamella</taxon>
    </lineage>
</organism>
<sequence>MDGKFVGLQENGVPLDRVETCMLTQIRKLITSRESPEPRSNTGGAPLVSFVVIVYDMPQQAENTLHSLSAKFQRGASEADYEVIVVENESANNLSPAFIAGLPKNFSYHLRAEREPTPVHAINHGVGISLGQYVCVMIDGARMVTPGLVKNILRGHRIDDRAVVTVPGYHIGEQVQQEAVEDGYGKEQDQALIASIDWRNNGYELFDIACFSGSCDDGFFRPCSESNCISVPRAIWASLGGLDTRFNLRGGGLVNLDLYRRVLEYPRVVHVSLLGEGTFHQFHDGVTTGGEEREVRDALIGEMNLQYEAIRGQDYQRPQTTPVFLGEIPLQVLTFVHASAEPLLGSKRPVTYPPPISILSAKSAKS</sequence>
<dbReference type="EMBL" id="SHNP01000005">
    <property type="protein sequence ID" value="MCX2974717.1"/>
    <property type="molecule type" value="Genomic_DNA"/>
</dbReference>